<proteinExistence type="predicted"/>
<keyword evidence="2" id="KW-1185">Reference proteome</keyword>
<sequence length="109" mass="12155">MNVELAMSDGDIRRLGDYILDGLAKKSHKSDRVRNVEAVCKLPAEGFISEETFAEIMGIGKSTLRDQVRLGKYPKPRKVTTGRSGWAVDEVRDLIERIKKGEVFDGSDS</sequence>
<dbReference type="Proteomes" id="UP000006462">
    <property type="component" value="Unassembled WGS sequence"/>
</dbReference>
<evidence type="ECO:0000313" key="2">
    <source>
        <dbReference type="Proteomes" id="UP000006462"/>
    </source>
</evidence>
<comment type="caution">
    <text evidence="1">The sequence shown here is derived from an EMBL/GenBank/DDBJ whole genome shotgun (WGS) entry which is preliminary data.</text>
</comment>
<organism evidence="1 2">
    <name type="scientific">Pyramidobacter piscolens W5455</name>
    <dbReference type="NCBI Taxonomy" id="352165"/>
    <lineage>
        <taxon>Bacteria</taxon>
        <taxon>Thermotogati</taxon>
        <taxon>Synergistota</taxon>
        <taxon>Synergistia</taxon>
        <taxon>Synergistales</taxon>
        <taxon>Dethiosulfovibrionaceae</taxon>
        <taxon>Pyramidobacter</taxon>
    </lineage>
</organism>
<protein>
    <submittedName>
        <fullName evidence="1">Transcriptional regulator, AlpA family</fullName>
    </submittedName>
</protein>
<gene>
    <name evidence="1" type="ORF">HMPREF7215_2768</name>
</gene>
<dbReference type="EMBL" id="ADFP01000046">
    <property type="protein sequence ID" value="EFB91332.1"/>
    <property type="molecule type" value="Genomic_DNA"/>
</dbReference>
<reference evidence="1 2" key="1">
    <citation type="submission" date="2009-12" db="EMBL/GenBank/DDBJ databases">
        <authorList>
            <person name="Shrivastava S."/>
            <person name="Madupu R."/>
            <person name="Durkin A.S."/>
            <person name="Torralba M."/>
            <person name="Methe B."/>
            <person name="Sutton G.G."/>
            <person name="Strausberg R.L."/>
            <person name="Nelson K.E."/>
        </authorList>
    </citation>
    <scope>NUCLEOTIDE SEQUENCE [LARGE SCALE GENOMIC DNA]</scope>
    <source>
        <strain evidence="1 2">W5455</strain>
    </source>
</reference>
<accession>A0ABM9ZWL4</accession>
<evidence type="ECO:0000313" key="1">
    <source>
        <dbReference type="EMBL" id="EFB91332.1"/>
    </source>
</evidence>
<name>A0ABM9ZWL4_9BACT</name>